<feature type="domain" description="Tc toxin complex TcA C-terminal TcB-binding" evidence="1">
    <location>
        <begin position="1233"/>
        <end position="1510"/>
    </location>
</feature>
<evidence type="ECO:0000313" key="6">
    <source>
        <dbReference type="Proteomes" id="UP000648816"/>
    </source>
</evidence>
<dbReference type="RefSeq" id="WP_186533589.1">
    <property type="nucleotide sequence ID" value="NZ_JABWQP020000012.1"/>
</dbReference>
<keyword evidence="6" id="KW-1185">Reference proteome</keyword>
<dbReference type="Pfam" id="PF18413">
    <property type="entry name" value="Neuraminidase"/>
    <property type="match status" value="1"/>
</dbReference>
<dbReference type="Pfam" id="PF20220">
    <property type="entry name" value="ABC_toxin_N"/>
    <property type="match status" value="1"/>
</dbReference>
<sequence length="1516" mass="171181">MIAALKKQLEETRRDAMLAYFLHHVIPVNDATRNIRIKNTQDLYDYWLLDVLVSQDVPTTAVACAIASLQQYINRILMNLEPGYDNVTSMAERTRTWHEALSQYSTWSAFQRLLCFPSSYLDPELRTFKSDNFRQLESDLSQNRIQTDAVQVSILAYLTRLEVITNLNILNGYIDSEDFAESIYYLLGKSRSENSYFWCSLNMAARPIITPPVGTATVQAKQDQPAPHAWSQWQKADIPISEKAIEHTIRPVWFNNRLFIIWAELILQDWRSVQASQTDTAAATNGHSLLRLNFSFRRHDGHWSAVQTPIQDHIEARSAAGASVESLKERVGTIAINHKSKNQDFLFISLHVNAPADGNQTPIFRKEAYMDKNLSIDLEDRRIGTTSGANREPFPADQIEKFIKKTEPSVFQHTTHTPLRFKLIHSEIYHSPSITPHIRRLQSLISQPQEQLEDESLTLTFHPSEIAEDLSGGTTRTLRFKFGRADMALVFTHELPSTPFMPLLSGSTLTHPDLVPTQSYALEVSPPGFTTGTRAANLNYALKDQINSQNFTLGSSGELDTKLISTDALNELINLAENPARNTALQVKILSADRQGVIDGSKPDSFSLTDKLKVEFVVAESSTATSTHFTRQKKTIELSPLPQSSFDCTWKAPDLASTKTFIHYGFKVTPGNSSALFIGRSIEVDDITEKKAPPVIKTTSNPDLAQFIDFSASSIASSDDKQNQRQSIRLTTAFAAELIRRTENSLDELFSIETQRLLEPALKGEPAQKLDFHGPFGRYFTELFLYLPWLVAHRLNVEEQYDAAQQWLSHVFSPQERTTGYWGAIPLLDTDAPIAYLDQTPHDPHQIALIQPVHFRKALYFLYVDILINRGDAAFREQTPGSLAQAKLWYMQTLALLGQRPAIELIDQWTPISLRKLSEASNKKLRRLEPLVDIASSTAIALAEDSSTMFCCAVDNPRLRMPFHPHLLKRWDILESRLHNLRHYLDIAGRPLHIPPHAPASNPRDVLLARAYTNAFAGTNTRQEVNIPHYRFSAMYGQALNAVEAVIQSGNLLLSLIERREQAHLQEMQQEQLWRLATITVELHTQALQADSANREALQAGKAIVQKRLEHYRQLLDQDVSANESAAGELHLQSGTFEKLASSSQAVAGGIMLLPNIIGASFGGSRLEGVAHAASALMQGCASNARTQAGQLDRSAQFQRRREDWLLAHEQAELEISQIDKQLQYLSQVQTGTRLQLRQAETTLSQARAVHELLGKRFSQAQMYQWLNSQFSAMYFQVYDATLALCRETEACWRYETADFDTYFFQRNAWNASCRGLGAGEQLKVNLLQMQAAYVQRHQRDLEIRKTLSLRTLRQQDVSSITNRTWDEIRTELQSGKCEFEMTHVMFENDYEGQQHYLRRIKTISISLPAVLGPHDNVRAILTQTSSEVHLDRASPPKSLKDLRVSQRIALSGGIDDSGVFTLNFNDDRYLPFEYTGAISRWSLTFPNPLAQKQLLDSLNDIIVHVCYTARAGAAS</sequence>
<reference evidence="4 6" key="1">
    <citation type="journal article" date="2020" name="Microorganisms">
        <title>Reliable Identification of Environmental Pseudomonas Isolates Using the rpoD Gene.</title>
        <authorList>
            <consortium name="The Broad Institute Genome Sequencing Platform"/>
            <person name="Girard L."/>
            <person name="Lood C."/>
            <person name="Rokni-Zadeh H."/>
            <person name="van Noort V."/>
            <person name="Lavigne R."/>
            <person name="De Mot R."/>
        </authorList>
    </citation>
    <scope>NUCLEOTIDE SEQUENCE</scope>
    <source>
        <strain evidence="4 6">SWRI153</strain>
    </source>
</reference>
<proteinExistence type="predicted"/>
<reference evidence="5" key="3">
    <citation type="submission" date="2021-06" db="EMBL/GenBank/DDBJ databases">
        <title>Updating the genus Pseudomonas: Description of 43 new species and partition of the Pseudomonas putida group.</title>
        <authorList>
            <person name="Girard L."/>
            <person name="Lood C."/>
            <person name="Vandamme P."/>
            <person name="Rokni-Zadeh H."/>
            <person name="Van Noort V."/>
            <person name="Hofte M."/>
            <person name="Lavigne R."/>
            <person name="De Mot R."/>
        </authorList>
    </citation>
    <scope>NUCLEOTIDE SEQUENCE</scope>
    <source>
        <strain evidence="5">SWRI153</strain>
    </source>
</reference>
<evidence type="ECO:0000259" key="3">
    <source>
        <dbReference type="Pfam" id="PF20220"/>
    </source>
</evidence>
<feature type="domain" description="ABC toxin N-terminal" evidence="3">
    <location>
        <begin position="8"/>
        <end position="137"/>
    </location>
</feature>
<accession>A0A923F750</accession>
<reference evidence="4" key="2">
    <citation type="submission" date="2020-07" db="EMBL/GenBank/DDBJ databases">
        <authorList>
            <person name="Lood C."/>
            <person name="Girard L."/>
        </authorList>
    </citation>
    <scope>NUCLEOTIDE SEQUENCE</scope>
    <source>
        <strain evidence="4">SWRI153</strain>
    </source>
</reference>
<evidence type="ECO:0000313" key="4">
    <source>
        <dbReference type="EMBL" id="MBC3344027.1"/>
    </source>
</evidence>
<dbReference type="InterPro" id="IPR040840">
    <property type="entry name" value="TcA_TcB_BD"/>
</dbReference>
<dbReference type="InterPro" id="IPR046839">
    <property type="entry name" value="ABC_toxin_N"/>
</dbReference>
<evidence type="ECO:0000259" key="2">
    <source>
        <dbReference type="Pfam" id="PF18413"/>
    </source>
</evidence>
<dbReference type="Pfam" id="PF18276">
    <property type="entry name" value="TcA_TcB_BD"/>
    <property type="match status" value="1"/>
</dbReference>
<name>A0A923F750_9PSED</name>
<dbReference type="InterPro" id="IPR041079">
    <property type="entry name" value="Neuraminidase-like"/>
</dbReference>
<dbReference type="Proteomes" id="UP000648816">
    <property type="component" value="Unassembled WGS sequence"/>
</dbReference>
<dbReference type="EMBL" id="JABWQP020000012">
    <property type="protein sequence ID" value="MBV4488105.1"/>
    <property type="molecule type" value="Genomic_DNA"/>
</dbReference>
<comment type="caution">
    <text evidence="4">The sequence shown here is derived from an EMBL/GenBank/DDBJ whole genome shotgun (WGS) entry which is preliminary data.</text>
</comment>
<feature type="domain" description="Neuraminidase-like" evidence="2">
    <location>
        <begin position="167"/>
        <end position="318"/>
    </location>
</feature>
<dbReference type="EMBL" id="JABWQP010000013">
    <property type="protein sequence ID" value="MBC3344027.1"/>
    <property type="molecule type" value="Genomic_DNA"/>
</dbReference>
<organism evidence="4">
    <name type="scientific">Pseudomonas khorasanensis</name>
    <dbReference type="NCBI Taxonomy" id="2745508"/>
    <lineage>
        <taxon>Bacteria</taxon>
        <taxon>Pseudomonadati</taxon>
        <taxon>Pseudomonadota</taxon>
        <taxon>Gammaproteobacteria</taxon>
        <taxon>Pseudomonadales</taxon>
        <taxon>Pseudomonadaceae</taxon>
        <taxon>Pseudomonas</taxon>
    </lineage>
</organism>
<protein>
    <submittedName>
        <fullName evidence="4">Toxin</fullName>
    </submittedName>
</protein>
<evidence type="ECO:0000313" key="5">
    <source>
        <dbReference type="EMBL" id="MBV4488105.1"/>
    </source>
</evidence>
<evidence type="ECO:0000259" key="1">
    <source>
        <dbReference type="Pfam" id="PF18276"/>
    </source>
</evidence>
<gene>
    <name evidence="5" type="ORF">HU727_021195</name>
    <name evidence="4" type="ORF">HU727_20510</name>
</gene>